<keyword evidence="4" id="KW-1185">Reference proteome</keyword>
<dbReference type="AlphaFoldDB" id="A0A4P6JI31"/>
<dbReference type="InterPro" id="IPR018655">
    <property type="entry name" value="DUF2086"/>
</dbReference>
<feature type="domain" description="Fe2OG dioxygenase" evidence="2">
    <location>
        <begin position="125"/>
        <end position="238"/>
    </location>
</feature>
<keyword evidence="1" id="KW-0479">Metal-binding</keyword>
<gene>
    <name evidence="3" type="ORF">EPA93_00380</name>
</gene>
<evidence type="ECO:0000313" key="4">
    <source>
        <dbReference type="Proteomes" id="UP000290365"/>
    </source>
</evidence>
<dbReference type="PROSITE" id="PS51471">
    <property type="entry name" value="FE2OG_OXY"/>
    <property type="match status" value="1"/>
</dbReference>
<name>A0A4P6JI31_KTERU</name>
<dbReference type="EMBL" id="CP035758">
    <property type="protein sequence ID" value="QBD74530.1"/>
    <property type="molecule type" value="Genomic_DNA"/>
</dbReference>
<dbReference type="RefSeq" id="WP_129885129.1">
    <property type="nucleotide sequence ID" value="NZ_CP035758.1"/>
</dbReference>
<reference evidence="3 4" key="1">
    <citation type="submission" date="2019-01" db="EMBL/GenBank/DDBJ databases">
        <title>Ktedonosporobacter rubrisoli SCAWS-G2.</title>
        <authorList>
            <person name="Huang Y."/>
            <person name="Yan B."/>
        </authorList>
    </citation>
    <scope>NUCLEOTIDE SEQUENCE [LARGE SCALE GENOMIC DNA]</scope>
    <source>
        <strain evidence="3 4">SCAWS-G2</strain>
    </source>
</reference>
<dbReference type="GO" id="GO:0016491">
    <property type="term" value="F:oxidoreductase activity"/>
    <property type="evidence" value="ECO:0007669"/>
    <property type="project" value="UniProtKB-KW"/>
</dbReference>
<dbReference type="Proteomes" id="UP000290365">
    <property type="component" value="Chromosome"/>
</dbReference>
<dbReference type="InterPro" id="IPR005123">
    <property type="entry name" value="Oxoglu/Fe-dep_dioxygenase_dom"/>
</dbReference>
<dbReference type="Pfam" id="PF09859">
    <property type="entry name" value="Oxygenase-NA"/>
    <property type="match status" value="1"/>
</dbReference>
<proteinExistence type="inferred from homology"/>
<evidence type="ECO:0000259" key="2">
    <source>
        <dbReference type="PROSITE" id="PS51471"/>
    </source>
</evidence>
<accession>A0A4P6JI31</accession>
<dbReference type="GO" id="GO:0046872">
    <property type="term" value="F:metal ion binding"/>
    <property type="evidence" value="ECO:0007669"/>
    <property type="project" value="UniProtKB-KW"/>
</dbReference>
<keyword evidence="1" id="KW-0560">Oxidoreductase</keyword>
<evidence type="ECO:0000256" key="1">
    <source>
        <dbReference type="RuleBase" id="RU003682"/>
    </source>
</evidence>
<comment type="similarity">
    <text evidence="1">Belongs to the iron/ascorbate-dependent oxidoreductase family.</text>
</comment>
<keyword evidence="1" id="KW-0408">Iron</keyword>
<dbReference type="Gene3D" id="2.60.120.620">
    <property type="entry name" value="q2cbj1_9rhob like domain"/>
    <property type="match status" value="1"/>
</dbReference>
<dbReference type="OrthoDB" id="9781972at2"/>
<evidence type="ECO:0000313" key="3">
    <source>
        <dbReference type="EMBL" id="QBD74530.1"/>
    </source>
</evidence>
<organism evidence="3 4">
    <name type="scientific">Ktedonosporobacter rubrisoli</name>
    <dbReference type="NCBI Taxonomy" id="2509675"/>
    <lineage>
        <taxon>Bacteria</taxon>
        <taxon>Bacillati</taxon>
        <taxon>Chloroflexota</taxon>
        <taxon>Ktedonobacteria</taxon>
        <taxon>Ktedonobacterales</taxon>
        <taxon>Ktedonosporobacteraceae</taxon>
        <taxon>Ktedonosporobacter</taxon>
    </lineage>
</organism>
<sequence length="239" mass="27386">MNLTTDIRQRIANYDWDAIGHTMDEQGYGLLSSALTAQECDELIALYADNSKFRTRIDMQRHRFGLGEYKYLAYPLPLIVQELREALYPHLAEIANHWAELLGENTRYPDTLADFLQYCHEHGQTRPTPLILQYQEGGYNSLHQDLYGEVAFPFQVVFLLSQRNEQYTGGESLLIEQRPRAQSIGRVITLERGSAMIFPTHHRPVAGTRGWYRANVRHGVSPVTGGMRYGMGIIFHDAK</sequence>
<protein>
    <submittedName>
        <fullName evidence="3">Prolyl 4-hydroxylase subunit alpha</fullName>
    </submittedName>
</protein>
<dbReference type="KEGG" id="kbs:EPA93_00380"/>